<organism evidence="2 3">
    <name type="scientific">Kordiimonas lipolytica</name>
    <dbReference type="NCBI Taxonomy" id="1662421"/>
    <lineage>
        <taxon>Bacteria</taxon>
        <taxon>Pseudomonadati</taxon>
        <taxon>Pseudomonadota</taxon>
        <taxon>Alphaproteobacteria</taxon>
        <taxon>Kordiimonadales</taxon>
        <taxon>Kordiimonadaceae</taxon>
        <taxon>Kordiimonas</taxon>
    </lineage>
</organism>
<dbReference type="PANTHER" id="PTHR43796">
    <property type="entry name" value="CARBOXYNORSPERMIDINE SYNTHASE"/>
    <property type="match status" value="1"/>
</dbReference>
<dbReference type="EMBL" id="JBHSCR010000003">
    <property type="protein sequence ID" value="MFC4347171.1"/>
    <property type="molecule type" value="Genomic_DNA"/>
</dbReference>
<dbReference type="Proteomes" id="UP001595776">
    <property type="component" value="Unassembled WGS sequence"/>
</dbReference>
<evidence type="ECO:0000259" key="1">
    <source>
        <dbReference type="Pfam" id="PF03435"/>
    </source>
</evidence>
<sequence length="373" mass="40296">MAKRVLIIGGYGNFGRFIAKRLGENPALHLIIAGRHEAKARFMAKAIEAKGSAEGVRLDITEDLDTALEALKPDIVIHTSGPFQGQGYDVARACIRAGCHYIDLADGREFVSGIDALDAEAKAAGVSLISGASSVPALSSAVMDVCMPEFERLEHIDYGITTAQATTRGLATTAAILGYTGKAFGRLEGGKMKPAYGWQGLHAHSFPGVGTRYLSNCDIPDLSLFPTRYPGLKTQRFYAGLELPFLHIGLWGLSWLVRARLVRSLRPWAGTLLRASFLFDMLGTDTSAFYLRARGKAEDGQAKELRFDLTARSGDGPFIPCMPAIILANRLANRFTASTAMPTGATACMGLITLDEYQSALSDMDINWNWTGI</sequence>
<evidence type="ECO:0000313" key="2">
    <source>
        <dbReference type="EMBL" id="MFC4347171.1"/>
    </source>
</evidence>
<accession>A0ABV8U8R3</accession>
<keyword evidence="3" id="KW-1185">Reference proteome</keyword>
<dbReference type="InterPro" id="IPR036291">
    <property type="entry name" value="NAD(P)-bd_dom_sf"/>
</dbReference>
<feature type="domain" description="Saccharopine dehydrogenase NADP binding" evidence="1">
    <location>
        <begin position="5"/>
        <end position="128"/>
    </location>
</feature>
<name>A0ABV8U8R3_9PROT</name>
<dbReference type="InterPro" id="IPR005097">
    <property type="entry name" value="Sacchrp_dh_NADP-bd"/>
</dbReference>
<comment type="caution">
    <text evidence="2">The sequence shown here is derived from an EMBL/GenBank/DDBJ whole genome shotgun (WGS) entry which is preliminary data.</text>
</comment>
<gene>
    <name evidence="2" type="ORF">ACFO5Q_04880</name>
</gene>
<dbReference type="RefSeq" id="WP_068149875.1">
    <property type="nucleotide sequence ID" value="NZ_JBHSCR010000003.1"/>
</dbReference>
<reference evidence="3" key="1">
    <citation type="journal article" date="2019" name="Int. J. Syst. Evol. Microbiol.">
        <title>The Global Catalogue of Microorganisms (GCM) 10K type strain sequencing project: providing services to taxonomists for standard genome sequencing and annotation.</title>
        <authorList>
            <consortium name="The Broad Institute Genomics Platform"/>
            <consortium name="The Broad Institute Genome Sequencing Center for Infectious Disease"/>
            <person name="Wu L."/>
            <person name="Ma J."/>
        </authorList>
    </citation>
    <scope>NUCLEOTIDE SEQUENCE [LARGE SCALE GENOMIC DNA]</scope>
    <source>
        <strain evidence="3">CGMCC 1.15304</strain>
    </source>
</reference>
<dbReference type="Gene3D" id="3.40.50.720">
    <property type="entry name" value="NAD(P)-binding Rossmann-like Domain"/>
    <property type="match status" value="1"/>
</dbReference>
<dbReference type="SUPFAM" id="SSF51735">
    <property type="entry name" value="NAD(P)-binding Rossmann-fold domains"/>
    <property type="match status" value="1"/>
</dbReference>
<evidence type="ECO:0000313" key="3">
    <source>
        <dbReference type="Proteomes" id="UP001595776"/>
    </source>
</evidence>
<dbReference type="Pfam" id="PF03435">
    <property type="entry name" value="Sacchrp_dh_NADP"/>
    <property type="match status" value="1"/>
</dbReference>
<protein>
    <submittedName>
        <fullName evidence="2">Saccharopine dehydrogenase family protein</fullName>
    </submittedName>
</protein>
<dbReference type="PANTHER" id="PTHR43796:SF2">
    <property type="entry name" value="CARBOXYNORSPERMIDINE SYNTHASE"/>
    <property type="match status" value="1"/>
</dbReference>
<proteinExistence type="predicted"/>